<name>D6Y7Y5_THEBD</name>
<protein>
    <recommendedName>
        <fullName evidence="3">Alanine-rich protein</fullName>
    </recommendedName>
</protein>
<keyword evidence="2" id="KW-1185">Reference proteome</keyword>
<gene>
    <name evidence="1" type="ordered locus">Tbis_1082</name>
</gene>
<dbReference type="STRING" id="469371.Tbis_1082"/>
<dbReference type="Proteomes" id="UP000006640">
    <property type="component" value="Chromosome"/>
</dbReference>
<dbReference type="AlphaFoldDB" id="D6Y7Y5"/>
<evidence type="ECO:0000313" key="1">
    <source>
        <dbReference type="EMBL" id="ADG87804.1"/>
    </source>
</evidence>
<sequence length="384" mass="40283">MNVVYAYPWDIVGDPAAPGRLKALGADAVALAAAYHTTRAATPHHPEHRLVDVHAACYVPVREEAWRGHRLVPPRPAWMSSADPFGEARDALRAEGLPVHAWTVLTHNSVLGSSAPDLVVTNAFGEPYPYALCPAAADVREYCRTLVHEVVELGAPDALILEACGALGFKHGGHHEKTDGADWSPVQTALLSLCFCAACRARYESAGLDVPELRSRVRAGVDGAPVSVEDALGDMAETVRDLRTGLAGELRDLLIAEARSVRPGIPITLHASADPWATGPFATVPEGVDVDLLVGSCWGAPETDTEGLRALGRLGPRVGAYLLALPPRPADGAALARLAETYRAAGAAEIHWYHAGLASAARLKAIAEAIAATGHGPGAGSDRG</sequence>
<organism evidence="1 2">
    <name type="scientific">Thermobispora bispora (strain ATCC 19993 / DSM 43833 / CBS 139.67 / JCM 10125 / KCTC 9307 / NBRC 14880 / R51)</name>
    <dbReference type="NCBI Taxonomy" id="469371"/>
    <lineage>
        <taxon>Bacteria</taxon>
        <taxon>Bacillati</taxon>
        <taxon>Actinomycetota</taxon>
        <taxon>Actinomycetes</taxon>
        <taxon>Streptosporangiales</taxon>
        <taxon>Streptosporangiaceae</taxon>
        <taxon>Thermobispora</taxon>
    </lineage>
</organism>
<proteinExistence type="predicted"/>
<dbReference type="RefSeq" id="WP_013131337.1">
    <property type="nucleotide sequence ID" value="NC_014165.1"/>
</dbReference>
<dbReference type="EMBL" id="CP001874">
    <property type="protein sequence ID" value="ADG87804.1"/>
    <property type="molecule type" value="Genomic_DNA"/>
</dbReference>
<evidence type="ECO:0000313" key="2">
    <source>
        <dbReference type="Proteomes" id="UP000006640"/>
    </source>
</evidence>
<reference evidence="1 2" key="1">
    <citation type="submission" date="2010-01" db="EMBL/GenBank/DDBJ databases">
        <title>The complete genome of Thermobispora bispora DSM 43833.</title>
        <authorList>
            <consortium name="US DOE Joint Genome Institute (JGI-PGF)"/>
            <person name="Lucas S."/>
            <person name="Copeland A."/>
            <person name="Lapidus A."/>
            <person name="Glavina del Rio T."/>
            <person name="Dalin E."/>
            <person name="Tice H."/>
            <person name="Bruce D."/>
            <person name="Goodwin L."/>
            <person name="Pitluck S."/>
            <person name="Kyrpides N."/>
            <person name="Mavromatis K."/>
            <person name="Ivanova N."/>
            <person name="Mikhailova N."/>
            <person name="Chertkov O."/>
            <person name="Brettin T."/>
            <person name="Detter J.C."/>
            <person name="Han C."/>
            <person name="Larimer F."/>
            <person name="Land M."/>
            <person name="Hauser L."/>
            <person name="Markowitz V."/>
            <person name="Cheng J.-F."/>
            <person name="Hugenholtz P."/>
            <person name="Woyke T."/>
            <person name="Wu D."/>
            <person name="Jando M."/>
            <person name="Schneider S."/>
            <person name="Klenk H.-P."/>
            <person name="Eisen J.A."/>
        </authorList>
    </citation>
    <scope>NUCLEOTIDE SEQUENCE [LARGE SCALE GENOMIC DNA]</scope>
    <source>
        <strain evidence="2">ATCC 19993 / DSM 43833 / CBS 139.67 / JCM 10125 / KCTC 9307 / NBRC 14880 / R51</strain>
    </source>
</reference>
<dbReference type="KEGG" id="tbi:Tbis_1082"/>
<evidence type="ECO:0008006" key="3">
    <source>
        <dbReference type="Google" id="ProtNLM"/>
    </source>
</evidence>
<accession>D6Y7Y5</accession>
<dbReference type="HOGENOM" id="CLU_057304_0_0_11"/>
<dbReference type="eggNOG" id="COG1649">
    <property type="taxonomic scope" value="Bacteria"/>
</dbReference>